<evidence type="ECO:0000259" key="1">
    <source>
        <dbReference type="Pfam" id="PF05171"/>
    </source>
</evidence>
<accession>A0ABX8Z5Z8</accession>
<reference evidence="2 3" key="1">
    <citation type="submission" date="2021-08" db="EMBL/GenBank/DDBJ databases">
        <title>complete genome sequencing of Deefgea sp. D25.</title>
        <authorList>
            <person name="Bae J.-W."/>
            <person name="Gim D.-H."/>
        </authorList>
    </citation>
    <scope>NUCLEOTIDE SEQUENCE [LARGE SCALE GENOMIC DNA]</scope>
    <source>
        <strain evidence="2 3">D25</strain>
    </source>
</reference>
<feature type="domain" description="Haemin-degrading HemS/ChuX" evidence="1">
    <location>
        <begin position="209"/>
        <end position="341"/>
    </location>
</feature>
<name>A0ABX8Z5Z8_9NEIS</name>
<proteinExistence type="predicted"/>
<dbReference type="InterPro" id="IPR007845">
    <property type="entry name" value="HemS/ChuX_dom"/>
</dbReference>
<dbReference type="Pfam" id="PF05171">
    <property type="entry name" value="HemS"/>
    <property type="match status" value="2"/>
</dbReference>
<gene>
    <name evidence="2" type="ORF">K4H28_00770</name>
</gene>
<dbReference type="RefSeq" id="WP_221006386.1">
    <property type="nucleotide sequence ID" value="NZ_CP081150.1"/>
</dbReference>
<feature type="domain" description="Haemin-degrading HemS/ChuX" evidence="1">
    <location>
        <begin position="37"/>
        <end position="160"/>
    </location>
</feature>
<organism evidence="2 3">
    <name type="scientific">Deefgea tanakiae</name>
    <dbReference type="NCBI Taxonomy" id="2865840"/>
    <lineage>
        <taxon>Bacteria</taxon>
        <taxon>Pseudomonadati</taxon>
        <taxon>Pseudomonadota</taxon>
        <taxon>Betaproteobacteria</taxon>
        <taxon>Neisseriales</taxon>
        <taxon>Chitinibacteraceae</taxon>
        <taxon>Deefgea</taxon>
    </lineage>
</organism>
<evidence type="ECO:0000313" key="3">
    <source>
        <dbReference type="Proteomes" id="UP000825679"/>
    </source>
</evidence>
<dbReference type="CDD" id="cd16831">
    <property type="entry name" value="HemS-like_C"/>
    <property type="match status" value="1"/>
</dbReference>
<dbReference type="InterPro" id="IPR053733">
    <property type="entry name" value="Heme_Transport_Util_sf"/>
</dbReference>
<protein>
    <submittedName>
        <fullName evidence="2">Hemin-degrading factor</fullName>
    </submittedName>
</protein>
<dbReference type="CDD" id="cd16830">
    <property type="entry name" value="HemS-like_N"/>
    <property type="match status" value="1"/>
</dbReference>
<evidence type="ECO:0000313" key="2">
    <source>
        <dbReference type="EMBL" id="QZA78009.1"/>
    </source>
</evidence>
<keyword evidence="3" id="KW-1185">Reference proteome</keyword>
<dbReference type="SUPFAM" id="SSF144064">
    <property type="entry name" value="Heme iron utilization protein-like"/>
    <property type="match status" value="1"/>
</dbReference>
<dbReference type="Proteomes" id="UP000825679">
    <property type="component" value="Chromosome"/>
</dbReference>
<sequence>MNAMTFAEHAATLQAAYQALLETEPKLRARERAARLNVSEAELIAAQCGVTASPLTGTAQEIFRELPTLGSVMVLSRNDWCVHERHGEYEQVDAEKGIGLVLGKDLDLRMFFSMWKTQFAVLEGERRSVQFFDGAGVAIHKVYLTEHSNVAAFDALIAKFGNGEATWPQTAAYPVDETPSQAQDTAALRAAWLALTDTHGFFPMLRKHNVSRLGALQAAGNDLAQSVAIDATEIMLQAAAASELAIMCFVGNRGIVQIHSGPVQKLVRTGPWYNVLDPKFNLHLNTEAIASCWVVNKPTSDGWVTSLEVYAANGELIVQFFGVRKPGVPELPEWRALMESLCSTPLAK</sequence>
<dbReference type="EMBL" id="CP081150">
    <property type="protein sequence ID" value="QZA78009.1"/>
    <property type="molecule type" value="Genomic_DNA"/>
</dbReference>
<dbReference type="Gene3D" id="3.40.1570.10">
    <property type="entry name" value="HemS/ChuS/ChuX like domains"/>
    <property type="match status" value="2"/>
</dbReference>